<dbReference type="OrthoDB" id="5242020at2"/>
<dbReference type="PANTHER" id="PTHR35336">
    <property type="entry name" value="ADENOSYLCOBINAMIDE AMIDOHYDROLASE"/>
    <property type="match status" value="1"/>
</dbReference>
<evidence type="ECO:0000313" key="2">
    <source>
        <dbReference type="Proteomes" id="UP000019225"/>
    </source>
</evidence>
<dbReference type="Proteomes" id="UP000019225">
    <property type="component" value="Chromosome"/>
</dbReference>
<dbReference type="AlphaFoldDB" id="W5WJD5"/>
<dbReference type="PATRIC" id="fig|1449976.3.peg.7995"/>
<dbReference type="KEGG" id="kal:KALB_7956"/>
<protein>
    <recommendedName>
        <fullName evidence="3">Adenosylcobinamide amidohydrolase</fullName>
    </recommendedName>
</protein>
<dbReference type="Pfam" id="PF01955">
    <property type="entry name" value="CbiZ"/>
    <property type="match status" value="1"/>
</dbReference>
<dbReference type="STRING" id="1449976.KALB_7956"/>
<sequence>MKRFETHWVEGYPVLAWQADRPWLAISSAAHGGGIGERDWVLNATVCTGYDRDDPDRHVAELAAAVGLTGTGTGLLTAVDVRHVVAVSDSGVHAAVTTGVGAHPTWASTPEAAPDRVPAGTINTVCWCPVRLSEGALVNAVATVTEAKTQALVEAGVPGTGTCTDAVVLLCPTSGPAEQYGGPRSRVGSALARAVHRAVAAGLLVPGARFTGR</sequence>
<reference evidence="1 2" key="1">
    <citation type="journal article" date="2014" name="BMC Genomics">
        <title>Complete genome sequence of producer of the glycopeptide antibiotic Aculeximycin Kutzneria albida DSM 43870T, a representative of minor genus of Pseudonocardiaceae.</title>
        <authorList>
            <person name="Rebets Y."/>
            <person name="Tokovenko B."/>
            <person name="Lushchyk I."/>
            <person name="Ruckert C."/>
            <person name="Zaburannyi N."/>
            <person name="Bechthold A."/>
            <person name="Kalinowski J."/>
            <person name="Luzhetskyy A."/>
        </authorList>
    </citation>
    <scope>NUCLEOTIDE SEQUENCE [LARGE SCALE GENOMIC DNA]</scope>
    <source>
        <strain evidence="1">DSM 43870</strain>
    </source>
</reference>
<dbReference type="PANTHER" id="PTHR35336:SF5">
    <property type="entry name" value="ADENOSYLCOBINAMIDE AMIDOHYDROLASE"/>
    <property type="match status" value="1"/>
</dbReference>
<evidence type="ECO:0008006" key="3">
    <source>
        <dbReference type="Google" id="ProtNLM"/>
    </source>
</evidence>
<dbReference type="HOGENOM" id="CLU_077662_1_0_11"/>
<name>W5WJD5_9PSEU</name>
<keyword evidence="2" id="KW-1185">Reference proteome</keyword>
<dbReference type="InterPro" id="IPR052209">
    <property type="entry name" value="CbiZ"/>
</dbReference>
<accession>W5WJD5</accession>
<dbReference type="eggNOG" id="COG1865">
    <property type="taxonomic scope" value="Bacteria"/>
</dbReference>
<dbReference type="EMBL" id="CP007155">
    <property type="protein sequence ID" value="AHI01314.1"/>
    <property type="molecule type" value="Genomic_DNA"/>
</dbReference>
<dbReference type="RefSeq" id="WP_025361129.1">
    <property type="nucleotide sequence ID" value="NZ_CP007155.1"/>
</dbReference>
<organism evidence="1 2">
    <name type="scientific">Kutzneria albida DSM 43870</name>
    <dbReference type="NCBI Taxonomy" id="1449976"/>
    <lineage>
        <taxon>Bacteria</taxon>
        <taxon>Bacillati</taxon>
        <taxon>Actinomycetota</taxon>
        <taxon>Actinomycetes</taxon>
        <taxon>Pseudonocardiales</taxon>
        <taxon>Pseudonocardiaceae</taxon>
        <taxon>Kutzneria</taxon>
    </lineage>
</organism>
<evidence type="ECO:0000313" key="1">
    <source>
        <dbReference type="EMBL" id="AHI01314.1"/>
    </source>
</evidence>
<dbReference type="InterPro" id="IPR002808">
    <property type="entry name" value="AdoCbi_amidolase"/>
</dbReference>
<proteinExistence type="predicted"/>
<gene>
    <name evidence="1" type="ORF">KALB_7956</name>
</gene>